<sequence length="208" mass="24152">MPIYFNQPTQTDKDQKEKLIDEIKKVVKPGDKPSEVKKKVAEIKIKDSVGLERSQKLFNVLCDTWQKQHIYDNILKDLKLKDKDLYKVITSDITKLDIDVKTEHSKRNKKIITDPQTTDFSNIPYTPGEDMIGETYGRSQLVKQQKKDLKKLTTEETEGRRVSGEDGSIRYEPTYDKEVGDRDTDRTITVEGDRMFLGRLINIVEKLE</sequence>
<reference evidence="1" key="1">
    <citation type="submission" date="2021-06" db="EMBL/GenBank/DDBJ databases">
        <authorList>
            <person name="Kallberg Y."/>
            <person name="Tangrot J."/>
            <person name="Rosling A."/>
        </authorList>
    </citation>
    <scope>NUCLEOTIDE SEQUENCE</scope>
    <source>
        <strain evidence="1">28 12/20/2015</strain>
    </source>
</reference>
<evidence type="ECO:0000313" key="1">
    <source>
        <dbReference type="EMBL" id="CAG8674148.1"/>
    </source>
</evidence>
<evidence type="ECO:0000313" key="2">
    <source>
        <dbReference type="Proteomes" id="UP000789366"/>
    </source>
</evidence>
<keyword evidence="2" id="KW-1185">Reference proteome</keyword>
<protein>
    <submittedName>
        <fullName evidence="1">17676_t:CDS:1</fullName>
    </submittedName>
</protein>
<comment type="caution">
    <text evidence="1">The sequence shown here is derived from an EMBL/GenBank/DDBJ whole genome shotgun (WGS) entry which is preliminary data.</text>
</comment>
<accession>A0ACA9NSG6</accession>
<proteinExistence type="predicted"/>
<gene>
    <name evidence="1" type="ORF">SPELUC_LOCUS9820</name>
</gene>
<dbReference type="Proteomes" id="UP000789366">
    <property type="component" value="Unassembled WGS sequence"/>
</dbReference>
<dbReference type="EMBL" id="CAJVPW010016996">
    <property type="protein sequence ID" value="CAG8674148.1"/>
    <property type="molecule type" value="Genomic_DNA"/>
</dbReference>
<organism evidence="1 2">
    <name type="scientific">Cetraspora pellucida</name>
    <dbReference type="NCBI Taxonomy" id="1433469"/>
    <lineage>
        <taxon>Eukaryota</taxon>
        <taxon>Fungi</taxon>
        <taxon>Fungi incertae sedis</taxon>
        <taxon>Mucoromycota</taxon>
        <taxon>Glomeromycotina</taxon>
        <taxon>Glomeromycetes</taxon>
        <taxon>Diversisporales</taxon>
        <taxon>Gigasporaceae</taxon>
        <taxon>Cetraspora</taxon>
    </lineage>
</organism>
<name>A0ACA9NSG6_9GLOM</name>